<evidence type="ECO:0000256" key="1">
    <source>
        <dbReference type="ARBA" id="ARBA00037883"/>
    </source>
</evidence>
<dbReference type="CDD" id="cd05157">
    <property type="entry name" value="ETNK_euk"/>
    <property type="match status" value="1"/>
</dbReference>
<dbReference type="EC" id="2.7.1.82" evidence="3"/>
<dbReference type="Gene3D" id="3.90.1200.10">
    <property type="match status" value="1"/>
</dbReference>
<dbReference type="EMBL" id="HG937693">
    <property type="protein sequence ID" value="CDP34204.1"/>
    <property type="molecule type" value="Genomic_DNA"/>
</dbReference>
<name>A0A060T0F3_BLAAD</name>
<proteinExistence type="inferred from homology"/>
<dbReference type="InterPro" id="IPR011009">
    <property type="entry name" value="Kinase-like_dom_sf"/>
</dbReference>
<dbReference type="SUPFAM" id="SSF56112">
    <property type="entry name" value="Protein kinase-like (PK-like)"/>
    <property type="match status" value="1"/>
</dbReference>
<dbReference type="PhylomeDB" id="A0A060T0F3"/>
<dbReference type="PANTHER" id="PTHR22603">
    <property type="entry name" value="CHOLINE/ETHANOALAMINE KINASE"/>
    <property type="match status" value="1"/>
</dbReference>
<dbReference type="GO" id="GO:0004305">
    <property type="term" value="F:ethanolamine kinase activity"/>
    <property type="evidence" value="ECO:0007669"/>
    <property type="project" value="UniProtKB-EC"/>
</dbReference>
<dbReference type="GO" id="GO:0005737">
    <property type="term" value="C:cytoplasm"/>
    <property type="evidence" value="ECO:0007669"/>
    <property type="project" value="TreeGrafter"/>
</dbReference>
<accession>A0A060T0F3</accession>
<comment type="similarity">
    <text evidence="2">Belongs to the choline/ethanolamine kinase family.</text>
</comment>
<protein>
    <recommendedName>
        <fullName evidence="3">ethanolamine kinase</fullName>
        <ecNumber evidence="3">2.7.1.82</ecNumber>
    </recommendedName>
</protein>
<dbReference type="AlphaFoldDB" id="A0A060T0F3"/>
<gene>
    <name evidence="4" type="ORF">GNLVRS02_ARAD1C07062g</name>
</gene>
<comment type="pathway">
    <text evidence="1">Phospholipid metabolism; phosphatidylethanolamine biosynthesis; phosphatidylethanolamine from ethanolamine: step 1/3.</text>
</comment>
<dbReference type="Pfam" id="PF01633">
    <property type="entry name" value="Choline_kinase"/>
    <property type="match status" value="1"/>
</dbReference>
<reference evidence="4" key="2">
    <citation type="submission" date="2014-06" db="EMBL/GenBank/DDBJ databases">
        <title>The complete genome of Blastobotrys (Arxula) adeninivorans LS3 - a yeast of biotechnological interest.</title>
        <authorList>
            <person name="Kunze G."/>
            <person name="Gaillardin C."/>
            <person name="Czernicka M."/>
            <person name="Durrens P."/>
            <person name="Martin T."/>
            <person name="Boer E."/>
            <person name="Gabaldon T."/>
            <person name="Cruz J."/>
            <person name="Talla E."/>
            <person name="Marck C."/>
            <person name="Goffeau A."/>
            <person name="Barbe V."/>
            <person name="Baret P."/>
            <person name="Baronian K."/>
            <person name="Beier S."/>
            <person name="Bleykasten C."/>
            <person name="Bode R."/>
            <person name="Casaregola S."/>
            <person name="Despons L."/>
            <person name="Fairhead C."/>
            <person name="Giersberg M."/>
            <person name="Gierski P."/>
            <person name="Hahnel U."/>
            <person name="Hartmann A."/>
            <person name="Jankowska D."/>
            <person name="Jubin C."/>
            <person name="Jung P."/>
            <person name="Lafontaine I."/>
            <person name="Leh-Louis V."/>
            <person name="Lemaire M."/>
            <person name="Marcet-Houben M."/>
            <person name="Mascher M."/>
            <person name="Morel G."/>
            <person name="Richard G.-F."/>
            <person name="Riechen J."/>
            <person name="Sacerdot C."/>
            <person name="Sarkar A."/>
            <person name="Savel G."/>
            <person name="Schacherer J."/>
            <person name="Sherman D."/>
            <person name="Straub M.-L."/>
            <person name="Stein N."/>
            <person name="Thierry A."/>
            <person name="Trautwein-Schult A."/>
            <person name="Westhof E."/>
            <person name="Worch S."/>
            <person name="Dujon B."/>
            <person name="Souciet J.-L."/>
            <person name="Wincker P."/>
            <person name="Scholz U."/>
            <person name="Neuveglise N."/>
        </authorList>
    </citation>
    <scope>NUCLEOTIDE SEQUENCE</scope>
    <source>
        <strain evidence="4">LS3</strain>
    </source>
</reference>
<evidence type="ECO:0000256" key="2">
    <source>
        <dbReference type="ARBA" id="ARBA00038211"/>
    </source>
</evidence>
<evidence type="ECO:0000256" key="3">
    <source>
        <dbReference type="ARBA" id="ARBA00038874"/>
    </source>
</evidence>
<dbReference type="GO" id="GO:0006646">
    <property type="term" value="P:phosphatidylethanolamine biosynthetic process"/>
    <property type="evidence" value="ECO:0007669"/>
    <property type="project" value="TreeGrafter"/>
</dbReference>
<dbReference type="PANTHER" id="PTHR22603:SF66">
    <property type="entry name" value="ETHANOLAMINE KINASE"/>
    <property type="match status" value="1"/>
</dbReference>
<reference evidence="4" key="1">
    <citation type="submission" date="2014-02" db="EMBL/GenBank/DDBJ databases">
        <authorList>
            <person name="Genoscope - CEA"/>
        </authorList>
    </citation>
    <scope>NUCLEOTIDE SEQUENCE</scope>
    <source>
        <strain evidence="4">LS3</strain>
    </source>
</reference>
<evidence type="ECO:0000313" key="4">
    <source>
        <dbReference type="EMBL" id="CDP34204.1"/>
    </source>
</evidence>
<sequence>MQVQVESPPSPHLEAMDVALDFSDGYDSIRDVVSKFLFKGFGGVRLDQLKGGITNVLLKGSTPDGRIEFLIRAYGRGTSALINRDREYETHVHLLSKGLAPPLYARFQNGLVYGFISGKPVRYQDLSHPTIVRGVSSRLAQWHAVLDAKAIDSKMTRIGKPYSKDLYDLLDKWLDVVPEDVLGKTRQELRTELEWFKGLPSAQTSPVVVAHCDLLSGNILVPEGTDLEDGVVTDGDFKYSLDASFAPCELVKFIDYEYTMPAPRAFDLANHFMEWQGFDCVTELIPDPSHSNPVLRFWCYNYLSSVRHYGSSSVDSSQPVTEKDIDELIDEVRTWWGMPGFYWGIWAAVQSTISDIDFDYASYARSRLSEYYAWKNSLNN</sequence>
<organism evidence="4">
    <name type="scientific">Blastobotrys adeninivorans</name>
    <name type="common">Yeast</name>
    <name type="synonym">Arxula adeninivorans</name>
    <dbReference type="NCBI Taxonomy" id="409370"/>
    <lineage>
        <taxon>Eukaryota</taxon>
        <taxon>Fungi</taxon>
        <taxon>Dikarya</taxon>
        <taxon>Ascomycota</taxon>
        <taxon>Saccharomycotina</taxon>
        <taxon>Dipodascomycetes</taxon>
        <taxon>Dipodascales</taxon>
        <taxon>Trichomonascaceae</taxon>
        <taxon>Blastobotrys</taxon>
    </lineage>
</organism>